<evidence type="ECO:0000313" key="8">
    <source>
        <dbReference type="Proteomes" id="UP000287166"/>
    </source>
</evidence>
<keyword evidence="1" id="KW-1015">Disulfide bond</keyword>
<dbReference type="Pfam" id="PF01764">
    <property type="entry name" value="Lipase_3"/>
    <property type="match status" value="1"/>
</dbReference>
<evidence type="ECO:0000313" key="7">
    <source>
        <dbReference type="EMBL" id="GBE86413.1"/>
    </source>
</evidence>
<accession>A0A401GW50</accession>
<sequence>MPSTPNSTLFGRSQYDLTPTQKLLYASERAPNYRQIAKLFATRSKYTLSPCDLVPSDVQLQLAEFGEFAEMAYGDAEFIYGNIEMLTQTDFPLEGYNALRQAKLVAAFQGTVADVPGCVSYRAETKQLVIGFSGTATVRQLLFDLYATKVAHPAGQGSAVHSGFWKMYLGCKTQIFTAIHKAVRKYDVAEVVSVGHSMGAALSYLLALDLICSEALLSSRLTLTVAAFGSPRVGNARLYDRWQEMVESYRSFHGDNSVKEYLVKANNDGVHTIPTESLGYRHLARIPLYLYHGRLFYIPNSEREHGDFTVSTEALDQTRPPDHPRGGHQYYNCRSFEKVVLRMFWLNKMMKAHPEGWQQAYLAQIALLAQSELCTASDVSEDGELPGSPVGDGVQMNDERSELTEETANRSSHGIDGEVVIPGTIAVTPGSEGRGMGVFSKWQMRKWFQDTPPLSPVSARRDAYGHIPDTV</sequence>
<dbReference type="Gene3D" id="3.40.50.1820">
    <property type="entry name" value="alpha/beta hydrolase"/>
    <property type="match status" value="1"/>
</dbReference>
<comment type="catalytic activity">
    <reaction evidence="3">
        <text>a diacylglycerol + H2O = a monoacylglycerol + a fatty acid + H(+)</text>
        <dbReference type="Rhea" id="RHEA:32731"/>
        <dbReference type="ChEBI" id="CHEBI:15377"/>
        <dbReference type="ChEBI" id="CHEBI:15378"/>
        <dbReference type="ChEBI" id="CHEBI:17408"/>
        <dbReference type="ChEBI" id="CHEBI:18035"/>
        <dbReference type="ChEBI" id="CHEBI:28868"/>
    </reaction>
</comment>
<name>A0A401GW50_9APHY</name>
<dbReference type="InterPro" id="IPR002921">
    <property type="entry name" value="Fungal_lipase-type"/>
</dbReference>
<comment type="similarity">
    <text evidence="2">Belongs to the AB hydrolase superfamily. Lipase family. Class 3 subfamily.</text>
</comment>
<comment type="catalytic activity">
    <reaction evidence="4">
        <text>a monoacylglycerol + H2O = glycerol + a fatty acid + H(+)</text>
        <dbReference type="Rhea" id="RHEA:15245"/>
        <dbReference type="ChEBI" id="CHEBI:15377"/>
        <dbReference type="ChEBI" id="CHEBI:15378"/>
        <dbReference type="ChEBI" id="CHEBI:17408"/>
        <dbReference type="ChEBI" id="CHEBI:17754"/>
        <dbReference type="ChEBI" id="CHEBI:28868"/>
    </reaction>
</comment>
<feature type="region of interest" description="Disordered" evidence="5">
    <location>
        <begin position="378"/>
        <end position="415"/>
    </location>
</feature>
<dbReference type="GO" id="GO:0006629">
    <property type="term" value="P:lipid metabolic process"/>
    <property type="evidence" value="ECO:0007669"/>
    <property type="project" value="InterPro"/>
</dbReference>
<dbReference type="STRING" id="139825.A0A401GW50"/>
<feature type="domain" description="Fungal lipase-type" evidence="6">
    <location>
        <begin position="129"/>
        <end position="255"/>
    </location>
</feature>
<dbReference type="Proteomes" id="UP000287166">
    <property type="component" value="Unassembled WGS sequence"/>
</dbReference>
<dbReference type="EMBL" id="BFAD01000009">
    <property type="protein sequence ID" value="GBE86413.1"/>
    <property type="molecule type" value="Genomic_DNA"/>
</dbReference>
<dbReference type="InterPro" id="IPR051218">
    <property type="entry name" value="Sec_MonoDiacylglyc_Lipase"/>
</dbReference>
<dbReference type="PANTHER" id="PTHR45856:SF11">
    <property type="entry name" value="FUNGAL LIPASE-LIKE DOMAIN-CONTAINING PROTEIN"/>
    <property type="match status" value="1"/>
</dbReference>
<evidence type="ECO:0000256" key="3">
    <source>
        <dbReference type="ARBA" id="ARBA00047591"/>
    </source>
</evidence>
<dbReference type="InParanoid" id="A0A401GW50"/>
<gene>
    <name evidence="7" type="ORF">SCP_0902920</name>
</gene>
<keyword evidence="7" id="KW-0378">Hydrolase</keyword>
<dbReference type="GeneID" id="38783330"/>
<proteinExistence type="inferred from homology"/>
<keyword evidence="8" id="KW-1185">Reference proteome</keyword>
<dbReference type="GO" id="GO:0016787">
    <property type="term" value="F:hydrolase activity"/>
    <property type="evidence" value="ECO:0007669"/>
    <property type="project" value="UniProtKB-KW"/>
</dbReference>
<reference evidence="7 8" key="1">
    <citation type="journal article" date="2018" name="Sci. Rep.">
        <title>Genome sequence of the cauliflower mushroom Sparassis crispa (Hanabiratake) and its association with beneficial usage.</title>
        <authorList>
            <person name="Kiyama R."/>
            <person name="Furutani Y."/>
            <person name="Kawaguchi K."/>
            <person name="Nakanishi T."/>
        </authorList>
    </citation>
    <scope>NUCLEOTIDE SEQUENCE [LARGE SCALE GENOMIC DNA]</scope>
</reference>
<evidence type="ECO:0000256" key="1">
    <source>
        <dbReference type="ARBA" id="ARBA00023157"/>
    </source>
</evidence>
<organism evidence="7 8">
    <name type="scientific">Sparassis crispa</name>
    <dbReference type="NCBI Taxonomy" id="139825"/>
    <lineage>
        <taxon>Eukaryota</taxon>
        <taxon>Fungi</taxon>
        <taxon>Dikarya</taxon>
        <taxon>Basidiomycota</taxon>
        <taxon>Agaricomycotina</taxon>
        <taxon>Agaricomycetes</taxon>
        <taxon>Polyporales</taxon>
        <taxon>Sparassidaceae</taxon>
        <taxon>Sparassis</taxon>
    </lineage>
</organism>
<dbReference type="AlphaFoldDB" id="A0A401GW50"/>
<evidence type="ECO:0000259" key="6">
    <source>
        <dbReference type="Pfam" id="PF01764"/>
    </source>
</evidence>
<dbReference type="PANTHER" id="PTHR45856">
    <property type="entry name" value="ALPHA/BETA-HYDROLASES SUPERFAMILY PROTEIN"/>
    <property type="match status" value="1"/>
</dbReference>
<evidence type="ECO:0000256" key="5">
    <source>
        <dbReference type="SAM" id="MobiDB-lite"/>
    </source>
</evidence>
<comment type="caution">
    <text evidence="7">The sequence shown here is derived from an EMBL/GenBank/DDBJ whole genome shotgun (WGS) entry which is preliminary data.</text>
</comment>
<evidence type="ECO:0000256" key="2">
    <source>
        <dbReference type="ARBA" id="ARBA00043996"/>
    </source>
</evidence>
<dbReference type="OrthoDB" id="426718at2759"/>
<dbReference type="CDD" id="cd00519">
    <property type="entry name" value="Lipase_3"/>
    <property type="match status" value="1"/>
</dbReference>
<dbReference type="InterPro" id="IPR029058">
    <property type="entry name" value="AB_hydrolase_fold"/>
</dbReference>
<dbReference type="SUPFAM" id="SSF53474">
    <property type="entry name" value="alpha/beta-Hydrolases"/>
    <property type="match status" value="1"/>
</dbReference>
<protein>
    <submittedName>
        <fullName evidence="7">Alpha/beta-hydrolase</fullName>
    </submittedName>
</protein>
<dbReference type="RefSeq" id="XP_027617326.1">
    <property type="nucleotide sequence ID" value="XM_027761525.1"/>
</dbReference>
<evidence type="ECO:0000256" key="4">
    <source>
        <dbReference type="ARBA" id="ARBA00048461"/>
    </source>
</evidence>